<name>A0ABV1YEQ0_9HYPH</name>
<comment type="caution">
    <text evidence="1">The sequence shown here is derived from an EMBL/GenBank/DDBJ whole genome shotgun (WGS) entry which is preliminary data.</text>
</comment>
<evidence type="ECO:0000313" key="2">
    <source>
        <dbReference type="Proteomes" id="UP001464387"/>
    </source>
</evidence>
<sequence length="70" mass="7459">MPIQERNRDGKPSYVARASPAIAAAAGFSPGIHCAQMQFPQMSVDSTKEPITVLSVKFVSLGKSRRGGPE</sequence>
<organism evidence="1 2">
    <name type="scientific">Mesorhizobium opportunistum</name>
    <dbReference type="NCBI Taxonomy" id="593909"/>
    <lineage>
        <taxon>Bacteria</taxon>
        <taxon>Pseudomonadati</taxon>
        <taxon>Pseudomonadota</taxon>
        <taxon>Alphaproteobacteria</taxon>
        <taxon>Hyphomicrobiales</taxon>
        <taxon>Phyllobacteriaceae</taxon>
        <taxon>Mesorhizobium</taxon>
    </lineage>
</organism>
<accession>A0ABV1YEQ0</accession>
<dbReference type="EMBL" id="JAMYPJ010000013">
    <property type="protein sequence ID" value="MER8933653.1"/>
    <property type="molecule type" value="Genomic_DNA"/>
</dbReference>
<gene>
    <name evidence="1" type="ORF">NKI33_11820</name>
</gene>
<proteinExistence type="predicted"/>
<evidence type="ECO:0000313" key="1">
    <source>
        <dbReference type="EMBL" id="MER8933653.1"/>
    </source>
</evidence>
<dbReference type="RefSeq" id="WP_156934397.1">
    <property type="nucleotide sequence ID" value="NZ_CP100477.1"/>
</dbReference>
<reference evidence="1 2" key="1">
    <citation type="journal article" date="2024" name="Proc. Natl. Acad. Sci. U.S.A.">
        <title>The evolutionary genomics of adaptation to stress in wild rhizobium bacteria.</title>
        <authorList>
            <person name="Kehlet-Delgado H."/>
            <person name="Montoya A.P."/>
            <person name="Jensen K.T."/>
            <person name="Wendlandt C.E."/>
            <person name="Dexheimer C."/>
            <person name="Roberts M."/>
            <person name="Torres Martinez L."/>
            <person name="Friesen M.L."/>
            <person name="Griffitts J.S."/>
            <person name="Porter S.S."/>
        </authorList>
    </citation>
    <scope>NUCLEOTIDE SEQUENCE [LARGE SCALE GENOMIC DNA]</scope>
    <source>
        <strain evidence="1 2">M0729</strain>
    </source>
</reference>
<protein>
    <submittedName>
        <fullName evidence="1">Uncharacterized protein</fullName>
    </submittedName>
</protein>
<keyword evidence="2" id="KW-1185">Reference proteome</keyword>
<dbReference type="Proteomes" id="UP001464387">
    <property type="component" value="Unassembled WGS sequence"/>
</dbReference>